<dbReference type="Proteomes" id="UP000663877">
    <property type="component" value="Unassembled WGS sequence"/>
</dbReference>
<dbReference type="EMBL" id="CAJNOM010000092">
    <property type="protein sequence ID" value="CAF1029808.1"/>
    <property type="molecule type" value="Genomic_DNA"/>
</dbReference>
<comment type="caution">
    <text evidence="2">The sequence shown here is derived from an EMBL/GenBank/DDBJ whole genome shotgun (WGS) entry which is preliminary data.</text>
</comment>
<dbReference type="Proteomes" id="UP000663832">
    <property type="component" value="Unassembled WGS sequence"/>
</dbReference>
<reference evidence="2" key="1">
    <citation type="submission" date="2021-02" db="EMBL/GenBank/DDBJ databases">
        <authorList>
            <person name="Nowell W R."/>
        </authorList>
    </citation>
    <scope>NUCLEOTIDE SEQUENCE</scope>
</reference>
<evidence type="ECO:0000313" key="4">
    <source>
        <dbReference type="Proteomes" id="UP000663877"/>
    </source>
</evidence>
<dbReference type="AlphaFoldDB" id="A0A814JAP1"/>
<protein>
    <submittedName>
        <fullName evidence="2">Uncharacterized protein</fullName>
    </submittedName>
</protein>
<dbReference type="EMBL" id="CAJNOI010000087">
    <property type="protein sequence ID" value="CAF1034190.1"/>
    <property type="molecule type" value="Genomic_DNA"/>
</dbReference>
<keyword evidence="3" id="KW-1185">Reference proteome</keyword>
<gene>
    <name evidence="2" type="ORF">BJG266_LOCUS17704</name>
    <name evidence="1" type="ORF">QVE165_LOCUS16475</name>
</gene>
<evidence type="ECO:0000313" key="3">
    <source>
        <dbReference type="Proteomes" id="UP000663832"/>
    </source>
</evidence>
<name>A0A814JAP1_9BILA</name>
<sequence length="70" mass="8418">MHLSIRRTNQNPIQKLLYINNHTFVKFVEKFVKPINDKSSNIHENHCDVQCLLEQIQYQHETSIKLEKEL</sequence>
<accession>A0A814JAP1</accession>
<evidence type="ECO:0000313" key="2">
    <source>
        <dbReference type="EMBL" id="CAF1034190.1"/>
    </source>
</evidence>
<proteinExistence type="predicted"/>
<evidence type="ECO:0000313" key="1">
    <source>
        <dbReference type="EMBL" id="CAF1029808.1"/>
    </source>
</evidence>
<organism evidence="2 4">
    <name type="scientific">Adineta steineri</name>
    <dbReference type="NCBI Taxonomy" id="433720"/>
    <lineage>
        <taxon>Eukaryota</taxon>
        <taxon>Metazoa</taxon>
        <taxon>Spiralia</taxon>
        <taxon>Gnathifera</taxon>
        <taxon>Rotifera</taxon>
        <taxon>Eurotatoria</taxon>
        <taxon>Bdelloidea</taxon>
        <taxon>Adinetida</taxon>
        <taxon>Adinetidae</taxon>
        <taxon>Adineta</taxon>
    </lineage>
</organism>
<dbReference type="OrthoDB" id="10311123at2759"/>